<keyword evidence="4" id="KW-1185">Reference proteome</keyword>
<dbReference type="AlphaFoldDB" id="A0A1S6JIU3"/>
<protein>
    <submittedName>
        <fullName evidence="3">Uncharacterized protein</fullName>
    </submittedName>
</protein>
<dbReference type="EMBL" id="CP019724">
    <property type="protein sequence ID" value="AQS71683.1"/>
    <property type="molecule type" value="Genomic_DNA"/>
</dbReference>
<evidence type="ECO:0000313" key="4">
    <source>
        <dbReference type="Proteomes" id="UP000189443"/>
    </source>
</evidence>
<keyword evidence="1" id="KW-1133">Transmembrane helix</keyword>
<feature type="transmembrane region" description="Helical" evidence="1">
    <location>
        <begin position="59"/>
        <end position="76"/>
    </location>
</feature>
<dbReference type="KEGG" id="spac:B1H29_00090"/>
<gene>
    <name evidence="2" type="ORF">B1H29_00090</name>
    <name evidence="3" type="ORF">B1H29_36965</name>
</gene>
<name>A0A1S6JIU3_9ACTN</name>
<evidence type="ECO:0000256" key="1">
    <source>
        <dbReference type="SAM" id="Phobius"/>
    </source>
</evidence>
<evidence type="ECO:0000313" key="3">
    <source>
        <dbReference type="EMBL" id="AQS71683.1"/>
    </source>
</evidence>
<evidence type="ECO:0000313" key="2">
    <source>
        <dbReference type="EMBL" id="AQS65569.1"/>
    </source>
</evidence>
<organism evidence="3 4">
    <name type="scientific">Streptomyces pactum</name>
    <dbReference type="NCBI Taxonomy" id="68249"/>
    <lineage>
        <taxon>Bacteria</taxon>
        <taxon>Bacillati</taxon>
        <taxon>Actinomycetota</taxon>
        <taxon>Actinomycetes</taxon>
        <taxon>Kitasatosporales</taxon>
        <taxon>Streptomycetaceae</taxon>
        <taxon>Streptomyces</taxon>
    </lineage>
</organism>
<keyword evidence="1" id="KW-0812">Transmembrane</keyword>
<keyword evidence="1" id="KW-0472">Membrane</keyword>
<reference evidence="3 4" key="1">
    <citation type="submission" date="2017-02" db="EMBL/GenBank/DDBJ databases">
        <title>Streptomyces pactum ACT12 Genome sequencing and assembly.</title>
        <authorList>
            <person name="Xue Q."/>
            <person name="Yan X."/>
            <person name="Jia L."/>
            <person name="Yan H."/>
        </authorList>
    </citation>
    <scope>NUCLEOTIDE SEQUENCE [LARGE SCALE GENOMIC DNA]</scope>
    <source>
        <strain evidence="3 4">ACT12</strain>
    </source>
</reference>
<dbReference type="Proteomes" id="UP000189443">
    <property type="component" value="Chromosome"/>
</dbReference>
<sequence>MLVPYFAAAATRAATRDDASIPRRSQPETRGMSAWTVTVQASAFLAVTVLPVLLIRDEWTGPATTALMAGLSVMMRQSQLRYQRIRLI</sequence>
<dbReference type="EMBL" id="CP019724">
    <property type="protein sequence ID" value="AQS65569.1"/>
    <property type="molecule type" value="Genomic_DNA"/>
</dbReference>
<proteinExistence type="predicted"/>
<dbReference type="KEGG" id="spac:B1H29_36965"/>
<accession>A0A1S6JIU3</accession>
<feature type="transmembrane region" description="Helical" evidence="1">
    <location>
        <begin position="32"/>
        <end position="53"/>
    </location>
</feature>